<dbReference type="InterPro" id="IPR046240">
    <property type="entry name" value="DUF6273"/>
</dbReference>
<evidence type="ECO:0000313" key="3">
    <source>
        <dbReference type="Proteomes" id="UP000266172"/>
    </source>
</evidence>
<comment type="caution">
    <text evidence="2">The sequence shown here is derived from an EMBL/GenBank/DDBJ whole genome shotgun (WGS) entry which is preliminary data.</text>
</comment>
<dbReference type="EMBL" id="QRVL01000001">
    <property type="protein sequence ID" value="RGS41924.1"/>
    <property type="molecule type" value="Genomic_DNA"/>
</dbReference>
<dbReference type="RefSeq" id="WP_118096213.1">
    <property type="nucleotide sequence ID" value="NZ_QRVL01000001.1"/>
</dbReference>
<sequence length="411" mass="45623">MSKVTKPVVLDETAKQVVAQMQLQNEILTSLASGINYKPTSIKDVLNVVRAGQASKVFQVGDQIIVPWTDIATRQKYDVPLDIVAFGTSALQDGEEFPSMTVQWHYATPFGVQFNQYQAFFYATEGLAAGTYYIEIGTTWGDKGYCVAGKKYQFTLTKPVPAGGQLAGFRGTPDQAPSTWKVYSYNSKTAVDAIETVSVTEGSSGTSLGVLKFGGDGKLNCLQRTAYGYNRWSQSAMRQWLNSDKGVGEWWTPQNDYDRCPDQLATKAGFLTGFDADFLEILRPTKVVTALNTVTDSTSSNSVEPLETTYDKIYLPALEQMSIEPELTGEGSTWDYWKRASNMTTKMKKWQTYPQIRTFAIENHTSPQYVRLRSAYRGNSYGTWYVNSSGSVGYGSYAVYAHRCAPACDFC</sequence>
<evidence type="ECO:0000259" key="1">
    <source>
        <dbReference type="Pfam" id="PF19789"/>
    </source>
</evidence>
<dbReference type="Proteomes" id="UP000266172">
    <property type="component" value="Unassembled WGS sequence"/>
</dbReference>
<dbReference type="AlphaFoldDB" id="A0A395VC32"/>
<evidence type="ECO:0000313" key="2">
    <source>
        <dbReference type="EMBL" id="RGS41924.1"/>
    </source>
</evidence>
<reference evidence="2 3" key="1">
    <citation type="submission" date="2018-08" db="EMBL/GenBank/DDBJ databases">
        <title>A genome reference for cultivated species of the human gut microbiota.</title>
        <authorList>
            <person name="Zou Y."/>
            <person name="Xue W."/>
            <person name="Luo G."/>
        </authorList>
    </citation>
    <scope>NUCLEOTIDE SEQUENCE [LARGE SCALE GENOMIC DNA]</scope>
    <source>
        <strain evidence="2 3">AF22-12AC</strain>
    </source>
</reference>
<gene>
    <name evidence="2" type="ORF">DWX93_00865</name>
</gene>
<name>A0A395VC32_9FIRM</name>
<feature type="domain" description="DUF6273" evidence="1">
    <location>
        <begin position="225"/>
        <end position="398"/>
    </location>
</feature>
<proteinExistence type="predicted"/>
<dbReference type="Pfam" id="PF19789">
    <property type="entry name" value="DUF6273"/>
    <property type="match status" value="1"/>
</dbReference>
<accession>A0A395VC32</accession>
<protein>
    <recommendedName>
        <fullName evidence="1">DUF6273 domain-containing protein</fullName>
    </recommendedName>
</protein>
<organism evidence="2 3">
    <name type="scientific">Roseburia hominis</name>
    <dbReference type="NCBI Taxonomy" id="301301"/>
    <lineage>
        <taxon>Bacteria</taxon>
        <taxon>Bacillati</taxon>
        <taxon>Bacillota</taxon>
        <taxon>Clostridia</taxon>
        <taxon>Lachnospirales</taxon>
        <taxon>Lachnospiraceae</taxon>
        <taxon>Roseburia</taxon>
    </lineage>
</organism>